<evidence type="ECO:0000256" key="3">
    <source>
        <dbReference type="ARBA" id="ARBA00022989"/>
    </source>
</evidence>
<reference evidence="8 9" key="1">
    <citation type="journal article" date="2015" name="Nat. Commun.">
        <title>Outbred genome sequencing and CRISPR/Cas9 gene editing in butterflies.</title>
        <authorList>
            <person name="Li X."/>
            <person name="Fan D."/>
            <person name="Zhang W."/>
            <person name="Liu G."/>
            <person name="Zhang L."/>
            <person name="Zhao L."/>
            <person name="Fang X."/>
            <person name="Chen L."/>
            <person name="Dong Y."/>
            <person name="Chen Y."/>
            <person name="Ding Y."/>
            <person name="Zhao R."/>
            <person name="Feng M."/>
            <person name="Zhu Y."/>
            <person name="Feng Y."/>
            <person name="Jiang X."/>
            <person name="Zhu D."/>
            <person name="Xiang H."/>
            <person name="Feng X."/>
            <person name="Li S."/>
            <person name="Wang J."/>
            <person name="Zhang G."/>
            <person name="Kronforst M.R."/>
            <person name="Wang W."/>
        </authorList>
    </citation>
    <scope>NUCLEOTIDE SEQUENCE [LARGE SCALE GENOMIC DNA]</scope>
    <source>
        <strain evidence="8">Ya'a_city_454_Pm</strain>
        <tissue evidence="8">Whole body</tissue>
    </source>
</reference>
<dbReference type="EMBL" id="KQ461198">
    <property type="protein sequence ID" value="KPJ06088.1"/>
    <property type="molecule type" value="Genomic_DNA"/>
</dbReference>
<feature type="transmembrane region" description="Helical" evidence="6">
    <location>
        <begin position="184"/>
        <end position="208"/>
    </location>
</feature>
<evidence type="ECO:0000256" key="4">
    <source>
        <dbReference type="ARBA" id="ARBA00023136"/>
    </source>
</evidence>
<dbReference type="InParanoid" id="A0A194QKK0"/>
<keyword evidence="4 6" id="KW-0472">Membrane</keyword>
<dbReference type="InterPro" id="IPR013057">
    <property type="entry name" value="AA_transpt_TM"/>
</dbReference>
<feature type="transmembrane region" description="Helical" evidence="6">
    <location>
        <begin position="91"/>
        <end position="112"/>
    </location>
</feature>
<evidence type="ECO:0000259" key="7">
    <source>
        <dbReference type="Pfam" id="PF01490"/>
    </source>
</evidence>
<proteinExistence type="predicted"/>
<feature type="transmembrane region" description="Helical" evidence="6">
    <location>
        <begin position="376"/>
        <end position="396"/>
    </location>
</feature>
<feature type="transmembrane region" description="Helical" evidence="6">
    <location>
        <begin position="259"/>
        <end position="277"/>
    </location>
</feature>
<dbReference type="PANTHER" id="PTHR22950:SF494">
    <property type="entry name" value="GH04538P"/>
    <property type="match status" value="1"/>
</dbReference>
<evidence type="ECO:0000313" key="9">
    <source>
        <dbReference type="Proteomes" id="UP000053240"/>
    </source>
</evidence>
<keyword evidence="2 6" id="KW-0812">Transmembrane</keyword>
<evidence type="ECO:0000256" key="6">
    <source>
        <dbReference type="SAM" id="Phobius"/>
    </source>
</evidence>
<evidence type="ECO:0000256" key="5">
    <source>
        <dbReference type="SAM" id="MobiDB-lite"/>
    </source>
</evidence>
<evidence type="ECO:0000256" key="2">
    <source>
        <dbReference type="ARBA" id="ARBA00022692"/>
    </source>
</evidence>
<comment type="subcellular location">
    <subcellularLocation>
        <location evidence="1">Membrane</location>
        <topology evidence="1">Multi-pass membrane protein</topology>
    </subcellularLocation>
</comment>
<protein>
    <submittedName>
        <fullName evidence="8">Proton-coupled amino acid transporter 4</fullName>
    </submittedName>
</protein>
<accession>A0A194QKK0</accession>
<dbReference type="Proteomes" id="UP000053240">
    <property type="component" value="Unassembled WGS sequence"/>
</dbReference>
<feature type="region of interest" description="Disordered" evidence="5">
    <location>
        <begin position="1"/>
        <end position="27"/>
    </location>
</feature>
<feature type="transmembrane region" description="Helical" evidence="6">
    <location>
        <begin position="63"/>
        <end position="85"/>
    </location>
</feature>
<dbReference type="AlphaFoldDB" id="A0A194QKK0"/>
<feature type="transmembrane region" description="Helical" evidence="6">
    <location>
        <begin position="402"/>
        <end position="422"/>
    </location>
</feature>
<feature type="compositionally biased region" description="Polar residues" evidence="5">
    <location>
        <begin position="17"/>
        <end position="27"/>
    </location>
</feature>
<gene>
    <name evidence="8" type="ORF">RR48_14530</name>
</gene>
<dbReference type="GO" id="GO:0015179">
    <property type="term" value="F:L-amino acid transmembrane transporter activity"/>
    <property type="evidence" value="ECO:0007669"/>
    <property type="project" value="TreeGrafter"/>
</dbReference>
<dbReference type="FunCoup" id="A0A194QKK0">
    <property type="interactions" value="6"/>
</dbReference>
<dbReference type="Pfam" id="PF01490">
    <property type="entry name" value="Aa_trans"/>
    <property type="match status" value="1"/>
</dbReference>
<organism evidence="8 9">
    <name type="scientific">Papilio machaon</name>
    <name type="common">Old World swallowtail butterfly</name>
    <dbReference type="NCBI Taxonomy" id="76193"/>
    <lineage>
        <taxon>Eukaryota</taxon>
        <taxon>Metazoa</taxon>
        <taxon>Ecdysozoa</taxon>
        <taxon>Arthropoda</taxon>
        <taxon>Hexapoda</taxon>
        <taxon>Insecta</taxon>
        <taxon>Pterygota</taxon>
        <taxon>Neoptera</taxon>
        <taxon>Endopterygota</taxon>
        <taxon>Lepidoptera</taxon>
        <taxon>Glossata</taxon>
        <taxon>Ditrysia</taxon>
        <taxon>Papilionoidea</taxon>
        <taxon>Papilionidae</taxon>
        <taxon>Papilioninae</taxon>
        <taxon>Papilio</taxon>
    </lineage>
</organism>
<feature type="transmembrane region" description="Helical" evidence="6">
    <location>
        <begin position="289"/>
        <end position="313"/>
    </location>
</feature>
<keyword evidence="9" id="KW-1185">Reference proteome</keyword>
<name>A0A194QKK0_PAPMA</name>
<evidence type="ECO:0000256" key="1">
    <source>
        <dbReference type="ARBA" id="ARBA00004141"/>
    </source>
</evidence>
<feature type="transmembrane region" description="Helical" evidence="6">
    <location>
        <begin position="333"/>
        <end position="356"/>
    </location>
</feature>
<feature type="compositionally biased region" description="Basic and acidic residues" evidence="5">
    <location>
        <begin position="1"/>
        <end position="15"/>
    </location>
</feature>
<feature type="domain" description="Amino acid transporter transmembrane" evidence="7">
    <location>
        <begin position="60"/>
        <end position="462"/>
    </location>
</feature>
<dbReference type="PANTHER" id="PTHR22950">
    <property type="entry name" value="AMINO ACID TRANSPORTER"/>
    <property type="match status" value="1"/>
</dbReference>
<dbReference type="Gene3D" id="1.20.1740.10">
    <property type="entry name" value="Amino acid/polyamine transporter I"/>
    <property type="match status" value="1"/>
</dbReference>
<feature type="transmembrane region" description="Helical" evidence="6">
    <location>
        <begin position="215"/>
        <end position="239"/>
    </location>
</feature>
<feature type="transmembrane region" description="Helical" evidence="6">
    <location>
        <begin position="443"/>
        <end position="465"/>
    </location>
</feature>
<keyword evidence="3 6" id="KW-1133">Transmembrane helix</keyword>
<feature type="transmembrane region" description="Helical" evidence="6">
    <location>
        <begin position="154"/>
        <end position="178"/>
    </location>
</feature>
<dbReference type="GO" id="GO:0005774">
    <property type="term" value="C:vacuolar membrane"/>
    <property type="evidence" value="ECO:0007669"/>
    <property type="project" value="TreeGrafter"/>
</dbReference>
<evidence type="ECO:0000313" key="8">
    <source>
        <dbReference type="EMBL" id="KPJ06088.1"/>
    </source>
</evidence>
<sequence>MADRKMTQEKSKDSLPENFNSTANLTTNAGFPSSLSISSKDINDDKPYNPFEHREVEHPNSTFGSILHLLKACLGTGILAMPAAFKNSGLVAGLIGTILAGFICTHTVHVLVRASQELCVIAKKPSMSFAETCGAAFTYGPKSIRSWGGAIKKLVDYSLFLTYFSVLCVYVVFIGSSFKEVLDVYVPSLQLSIQTYCALTLVPLVLICQIRNLKYLVPFSAFANVLIVVVFAITLYYVFVDLPPVTEREMVSKVSQWPLFLSTVIFAMEGIGVVMPVENEMAKPQKFLGCPGVWNTAMIIVITLYGIVGFFGYVQYGDDVKGSITLNLPQDEIVAQSAKLIMAIVIYFSYALQFYVPMEMVNRMLQNRSSNKFENVIQISVRTIIVTVSVAIAAAFPNLELVISFAGAIFFSTLGLLIPAVVDTVFLWDRNLGKFNYIVIKNTIIGIISIIALVSGSYVSIIGMIEDLSGGHEVHYNVTR</sequence>